<reference evidence="1" key="1">
    <citation type="submission" date="2020-05" db="EMBL/GenBank/DDBJ databases">
        <authorList>
            <person name="Wang L."/>
            <person name="Shao Z."/>
        </authorList>
    </citation>
    <scope>NUCLEOTIDE SEQUENCE</scope>
    <source>
        <strain evidence="1">MCCC 1A05776</strain>
    </source>
</reference>
<protein>
    <recommendedName>
        <fullName evidence="3">Glycosyltransferase</fullName>
    </recommendedName>
</protein>
<proteinExistence type="predicted"/>
<sequence length="198" mass="22018">MPTYSVILDARTAGAQLPRTLVAFDRAAGSWKDAHELLLVDDTGDRRLPDLVQRHHATLLPCTAPTQGARLNAAVGASHGELLLFPGLVNRRVIEWLSDWLPGVEAERTWDAAVLPVQRQGRLLRWWNWLQRAASEDTYWVERAWFELIGGFDPQLDGDAPTDLLDRLRACGACVWLAGDDTARHKAQCPPQGGHCRG</sequence>
<dbReference type="AlphaFoldDB" id="A0AAW4YUB0"/>
<dbReference type="Proteomes" id="UP001320178">
    <property type="component" value="Unassembled WGS sequence"/>
</dbReference>
<dbReference type="InterPro" id="IPR029044">
    <property type="entry name" value="Nucleotide-diphossugar_trans"/>
</dbReference>
<organism evidence="1 2">
    <name type="scientific">Billgrantia desiderata</name>
    <dbReference type="NCBI Taxonomy" id="52021"/>
    <lineage>
        <taxon>Bacteria</taxon>
        <taxon>Pseudomonadati</taxon>
        <taxon>Pseudomonadota</taxon>
        <taxon>Gammaproteobacteria</taxon>
        <taxon>Oceanospirillales</taxon>
        <taxon>Halomonadaceae</taxon>
        <taxon>Billgrantia</taxon>
    </lineage>
</organism>
<name>A0AAW4YUB0_9GAMM</name>
<evidence type="ECO:0008006" key="3">
    <source>
        <dbReference type="Google" id="ProtNLM"/>
    </source>
</evidence>
<evidence type="ECO:0000313" key="1">
    <source>
        <dbReference type="EMBL" id="MCE8051973.1"/>
    </source>
</evidence>
<comment type="caution">
    <text evidence="1">The sequence shown here is derived from an EMBL/GenBank/DDBJ whole genome shotgun (WGS) entry which is preliminary data.</text>
</comment>
<accession>A0AAW4YUB0</accession>
<dbReference type="RefSeq" id="WP_234239539.1">
    <property type="nucleotide sequence ID" value="NZ_JABFTS010000004.1"/>
</dbReference>
<dbReference type="SUPFAM" id="SSF53448">
    <property type="entry name" value="Nucleotide-diphospho-sugar transferases"/>
    <property type="match status" value="1"/>
</dbReference>
<reference evidence="1" key="2">
    <citation type="journal article" date="2021" name="Front. Microbiol.">
        <title>Aerobic Denitrification and Heterotrophic Sulfur Oxidation in the Genus Halomonas Revealed by Six Novel Species Characterizations and Genome-Based Analysis.</title>
        <authorList>
            <person name="Wang L."/>
            <person name="Shao Z."/>
        </authorList>
    </citation>
    <scope>NUCLEOTIDE SEQUENCE</scope>
    <source>
        <strain evidence="1">MCCC 1A05776</strain>
    </source>
</reference>
<gene>
    <name evidence="1" type="ORF">HOP61_11760</name>
</gene>
<dbReference type="EMBL" id="JABFTS010000004">
    <property type="protein sequence ID" value="MCE8051973.1"/>
    <property type="molecule type" value="Genomic_DNA"/>
</dbReference>
<evidence type="ECO:0000313" key="2">
    <source>
        <dbReference type="Proteomes" id="UP001320178"/>
    </source>
</evidence>